<proteinExistence type="predicted"/>
<reference evidence="1" key="1">
    <citation type="submission" date="2019-09" db="EMBL/GenBank/DDBJ databases">
        <title>Comparative Genomics of Leptospira interrogans Reveals Genome Plasticity - A Common Adaptive Strategy for Survival in Various Hosts.</title>
        <authorList>
            <person name="Ramli S.R."/>
            <person name="Bunk B."/>
            <person name="Goris M."/>
            <person name="Bhuju S."/>
            <person name="Jarek M."/>
            <person name="Sproer C."/>
            <person name="Mustakim S."/>
            <person name="Strommenger B."/>
            <person name="Pessler F."/>
        </authorList>
    </citation>
    <scope>NUCLEOTIDE SEQUENCE</scope>
    <source>
        <strain evidence="1">1489</strain>
    </source>
</reference>
<organism evidence="1 2">
    <name type="scientific">Leptospira interrogans serovar Bataviae</name>
    <dbReference type="NCBI Taxonomy" id="312175"/>
    <lineage>
        <taxon>Bacteria</taxon>
        <taxon>Pseudomonadati</taxon>
        <taxon>Spirochaetota</taxon>
        <taxon>Spirochaetia</taxon>
        <taxon>Leptospirales</taxon>
        <taxon>Leptospiraceae</taxon>
        <taxon>Leptospira</taxon>
    </lineage>
</organism>
<protein>
    <submittedName>
        <fullName evidence="1">Uncharacterized protein</fullName>
    </submittedName>
</protein>
<gene>
    <name evidence="1" type="ORF">Lepto1489_21230</name>
</gene>
<evidence type="ECO:0000313" key="2">
    <source>
        <dbReference type="Proteomes" id="UP000663255"/>
    </source>
</evidence>
<name>A0AAP9WSC9_LEPIR</name>
<evidence type="ECO:0000313" key="1">
    <source>
        <dbReference type="EMBL" id="QOI52952.1"/>
    </source>
</evidence>
<accession>A0AAP9WSC9</accession>
<sequence>MDQESLDNEIIEDKLKLAARRNRKRIRWSSELDALVAQTEDLNTCRWIIDQVFLMKDSIL</sequence>
<dbReference type="AlphaFoldDB" id="A0AAP9WSC9"/>
<dbReference type="Proteomes" id="UP000663255">
    <property type="component" value="Chromosome 2"/>
</dbReference>
<dbReference type="EMBL" id="CP043894">
    <property type="protein sequence ID" value="QOI52952.1"/>
    <property type="molecule type" value="Genomic_DNA"/>
</dbReference>